<dbReference type="Pfam" id="PF00528">
    <property type="entry name" value="BPD_transp_1"/>
    <property type="match status" value="1"/>
</dbReference>
<dbReference type="PROSITE" id="PS50928">
    <property type="entry name" value="ABC_TM1"/>
    <property type="match status" value="1"/>
</dbReference>
<gene>
    <name evidence="9" type="ORF">SAMN02745885_01490</name>
</gene>
<evidence type="ECO:0000313" key="9">
    <source>
        <dbReference type="EMBL" id="SJZ97357.1"/>
    </source>
</evidence>
<dbReference type="InterPro" id="IPR035906">
    <property type="entry name" value="MetI-like_sf"/>
</dbReference>
<keyword evidence="5 7" id="KW-1133">Transmembrane helix</keyword>
<keyword evidence="3" id="KW-1003">Cell membrane</keyword>
<keyword evidence="10" id="KW-1185">Reference proteome</keyword>
<proteinExistence type="inferred from homology"/>
<feature type="transmembrane region" description="Helical" evidence="7">
    <location>
        <begin position="216"/>
        <end position="235"/>
    </location>
</feature>
<sequence length="282" mass="31117">MLKRMIRHLTLILFLLLLVSWSFSYTKFQPAAFREAGNLKNMQAFLLGLWPPDFSPEFLRTVGKLLLETLAISTAGTALAIMGAIPLTILATPPRGEELSRVAQGTLPWLLRWELYYLSRSLLNLCRAVPELLWALIFITAVGLGPFPGVLALATHSLGILGKLYAEILEATDQRLVDTVRATGASELAVLLYARIPVNLPVLLSYTLFRWECNMRAATVLGFVGAGGIGTQLTLSMQLFAYHEVATLVLIILLLVLGLDLLGQFIRNSLLNQPITCKDELE</sequence>
<dbReference type="PANTHER" id="PTHR30043">
    <property type="entry name" value="PHOSPHONATES TRANSPORT SYSTEM PERMEASE PROTEIN"/>
    <property type="match status" value="1"/>
</dbReference>
<dbReference type="NCBIfam" id="TIGR01097">
    <property type="entry name" value="PhnE"/>
    <property type="match status" value="1"/>
</dbReference>
<dbReference type="PANTHER" id="PTHR30043:SF1">
    <property type="entry name" value="ABC TRANSPORT SYSTEM PERMEASE PROTEIN P69"/>
    <property type="match status" value="1"/>
</dbReference>
<dbReference type="GO" id="GO:0005886">
    <property type="term" value="C:plasma membrane"/>
    <property type="evidence" value="ECO:0007669"/>
    <property type="project" value="UniProtKB-SubCell"/>
</dbReference>
<evidence type="ECO:0000256" key="5">
    <source>
        <dbReference type="ARBA" id="ARBA00022989"/>
    </source>
</evidence>
<name>A0A1T4Q1E8_9FIRM</name>
<dbReference type="AlphaFoldDB" id="A0A1T4Q1E8"/>
<dbReference type="CDD" id="cd06261">
    <property type="entry name" value="TM_PBP2"/>
    <property type="match status" value="1"/>
</dbReference>
<feature type="domain" description="ABC transmembrane type-1" evidence="8">
    <location>
        <begin position="66"/>
        <end position="263"/>
    </location>
</feature>
<evidence type="ECO:0000256" key="1">
    <source>
        <dbReference type="ARBA" id="ARBA00004651"/>
    </source>
</evidence>
<dbReference type="Proteomes" id="UP000189933">
    <property type="component" value="Unassembled WGS sequence"/>
</dbReference>
<evidence type="ECO:0000256" key="2">
    <source>
        <dbReference type="ARBA" id="ARBA00022448"/>
    </source>
</evidence>
<keyword evidence="6 7" id="KW-0472">Membrane</keyword>
<evidence type="ECO:0000256" key="7">
    <source>
        <dbReference type="RuleBase" id="RU363032"/>
    </source>
</evidence>
<feature type="transmembrane region" description="Helical" evidence="7">
    <location>
        <begin position="132"/>
        <end position="154"/>
    </location>
</feature>
<dbReference type="InterPro" id="IPR000515">
    <property type="entry name" value="MetI-like"/>
</dbReference>
<organism evidence="9 10">
    <name type="scientific">Carboxydocella sporoproducens DSM 16521</name>
    <dbReference type="NCBI Taxonomy" id="1121270"/>
    <lineage>
        <taxon>Bacteria</taxon>
        <taxon>Bacillati</taxon>
        <taxon>Bacillota</taxon>
        <taxon>Clostridia</taxon>
        <taxon>Eubacteriales</taxon>
        <taxon>Clostridiales Family XVI. Incertae Sedis</taxon>
        <taxon>Carboxydocella</taxon>
    </lineage>
</organism>
<evidence type="ECO:0000313" key="10">
    <source>
        <dbReference type="Proteomes" id="UP000189933"/>
    </source>
</evidence>
<evidence type="ECO:0000256" key="3">
    <source>
        <dbReference type="ARBA" id="ARBA00022475"/>
    </source>
</evidence>
<dbReference type="EMBL" id="FUXM01000015">
    <property type="protein sequence ID" value="SJZ97357.1"/>
    <property type="molecule type" value="Genomic_DNA"/>
</dbReference>
<dbReference type="Gene3D" id="1.10.3720.10">
    <property type="entry name" value="MetI-like"/>
    <property type="match status" value="1"/>
</dbReference>
<feature type="transmembrane region" description="Helical" evidence="7">
    <location>
        <begin position="70"/>
        <end position="91"/>
    </location>
</feature>
<dbReference type="SUPFAM" id="SSF161098">
    <property type="entry name" value="MetI-like"/>
    <property type="match status" value="1"/>
</dbReference>
<evidence type="ECO:0000256" key="6">
    <source>
        <dbReference type="ARBA" id="ARBA00023136"/>
    </source>
</evidence>
<comment type="similarity">
    <text evidence="7">Belongs to the binding-protein-dependent transport system permease family.</text>
</comment>
<dbReference type="GO" id="GO:0015416">
    <property type="term" value="F:ABC-type phosphonate transporter activity"/>
    <property type="evidence" value="ECO:0007669"/>
    <property type="project" value="InterPro"/>
</dbReference>
<dbReference type="RefSeq" id="WP_200803480.1">
    <property type="nucleotide sequence ID" value="NZ_FUXM01000015.1"/>
</dbReference>
<keyword evidence="4 7" id="KW-0812">Transmembrane</keyword>
<keyword evidence="2 7" id="KW-0813">Transport</keyword>
<evidence type="ECO:0000259" key="8">
    <source>
        <dbReference type="PROSITE" id="PS50928"/>
    </source>
</evidence>
<accession>A0A1T4Q1E8</accession>
<protein>
    <submittedName>
        <fullName evidence="9">Phosphonate transport system permease protein</fullName>
    </submittedName>
</protein>
<feature type="transmembrane region" description="Helical" evidence="7">
    <location>
        <begin position="241"/>
        <end position="262"/>
    </location>
</feature>
<reference evidence="10" key="1">
    <citation type="submission" date="2017-02" db="EMBL/GenBank/DDBJ databases">
        <authorList>
            <person name="Varghese N."/>
            <person name="Submissions S."/>
        </authorList>
    </citation>
    <scope>NUCLEOTIDE SEQUENCE [LARGE SCALE GENOMIC DNA]</scope>
    <source>
        <strain evidence="10">DSM 16521</strain>
    </source>
</reference>
<comment type="subcellular location">
    <subcellularLocation>
        <location evidence="1 7">Cell membrane</location>
        <topology evidence="1 7">Multi-pass membrane protein</topology>
    </subcellularLocation>
</comment>
<evidence type="ECO:0000256" key="4">
    <source>
        <dbReference type="ARBA" id="ARBA00022692"/>
    </source>
</evidence>
<dbReference type="InterPro" id="IPR005769">
    <property type="entry name" value="PhnE/PtxC"/>
</dbReference>